<evidence type="ECO:0000313" key="5">
    <source>
        <dbReference type="Proteomes" id="UP001229421"/>
    </source>
</evidence>
<evidence type="ECO:0000256" key="2">
    <source>
        <dbReference type="SAM" id="MobiDB-lite"/>
    </source>
</evidence>
<dbReference type="GO" id="GO:0008270">
    <property type="term" value="F:zinc ion binding"/>
    <property type="evidence" value="ECO:0007669"/>
    <property type="project" value="UniProtKB-KW"/>
</dbReference>
<keyword evidence="5" id="KW-1185">Reference proteome</keyword>
<evidence type="ECO:0000256" key="1">
    <source>
        <dbReference type="PROSITE-ProRule" id="PRU00047"/>
    </source>
</evidence>
<accession>A0AAD8KDP2</accession>
<dbReference type="PANTHER" id="PTHR31973">
    <property type="entry name" value="POLYPROTEIN, PUTATIVE-RELATED"/>
    <property type="match status" value="1"/>
</dbReference>
<dbReference type="PANTHER" id="PTHR31973:SF190">
    <property type="entry name" value="MULE TRANSPOSASE DOMAIN-CONTAINING PROTEIN"/>
    <property type="match status" value="1"/>
</dbReference>
<gene>
    <name evidence="4" type="ORF">QVD17_28363</name>
</gene>
<dbReference type="PROSITE" id="PS50158">
    <property type="entry name" value="ZF_CCHC"/>
    <property type="match status" value="1"/>
</dbReference>
<dbReference type="AlphaFoldDB" id="A0AAD8KDP2"/>
<feature type="compositionally biased region" description="Polar residues" evidence="2">
    <location>
        <begin position="140"/>
        <end position="163"/>
    </location>
</feature>
<dbReference type="Proteomes" id="UP001229421">
    <property type="component" value="Unassembled WGS sequence"/>
</dbReference>
<evidence type="ECO:0000313" key="4">
    <source>
        <dbReference type="EMBL" id="KAK1419201.1"/>
    </source>
</evidence>
<protein>
    <recommendedName>
        <fullName evidence="3">CCHC-type domain-containing protein</fullName>
    </recommendedName>
</protein>
<sequence length="163" mass="18268">MYTRTFIAKEIQPMVESNPLIPLTAIQDVIQKKHQGLIPALKGVLPSAEHRFCLRHIHENMKKEQWRGDLFKNLLWRAITSSYNQLPIGRPRKMRKKSLEEVQAGFAVGGKMTRKGTTNKCSKCGNMGHNYRSCKGQGGTQSESQAKTQSQVEGVTQSDVVGT</sequence>
<proteinExistence type="predicted"/>
<dbReference type="EMBL" id="JAUHHV010000007">
    <property type="protein sequence ID" value="KAK1419201.1"/>
    <property type="molecule type" value="Genomic_DNA"/>
</dbReference>
<dbReference type="InterPro" id="IPR036875">
    <property type="entry name" value="Znf_CCHC_sf"/>
</dbReference>
<keyword evidence="1" id="KW-0479">Metal-binding</keyword>
<feature type="domain" description="CCHC-type" evidence="3">
    <location>
        <begin position="120"/>
        <end position="135"/>
    </location>
</feature>
<name>A0AAD8KDP2_TARER</name>
<organism evidence="4 5">
    <name type="scientific">Tagetes erecta</name>
    <name type="common">African marigold</name>
    <dbReference type="NCBI Taxonomy" id="13708"/>
    <lineage>
        <taxon>Eukaryota</taxon>
        <taxon>Viridiplantae</taxon>
        <taxon>Streptophyta</taxon>
        <taxon>Embryophyta</taxon>
        <taxon>Tracheophyta</taxon>
        <taxon>Spermatophyta</taxon>
        <taxon>Magnoliopsida</taxon>
        <taxon>eudicotyledons</taxon>
        <taxon>Gunneridae</taxon>
        <taxon>Pentapetalae</taxon>
        <taxon>asterids</taxon>
        <taxon>campanulids</taxon>
        <taxon>Asterales</taxon>
        <taxon>Asteraceae</taxon>
        <taxon>Asteroideae</taxon>
        <taxon>Heliantheae alliance</taxon>
        <taxon>Tageteae</taxon>
        <taxon>Tagetes</taxon>
    </lineage>
</organism>
<evidence type="ECO:0000259" key="3">
    <source>
        <dbReference type="PROSITE" id="PS50158"/>
    </source>
</evidence>
<dbReference type="InterPro" id="IPR001878">
    <property type="entry name" value="Znf_CCHC"/>
</dbReference>
<comment type="caution">
    <text evidence="4">The sequence shown here is derived from an EMBL/GenBank/DDBJ whole genome shotgun (WGS) entry which is preliminary data.</text>
</comment>
<dbReference type="GO" id="GO:0003676">
    <property type="term" value="F:nucleic acid binding"/>
    <property type="evidence" value="ECO:0007669"/>
    <property type="project" value="InterPro"/>
</dbReference>
<feature type="region of interest" description="Disordered" evidence="2">
    <location>
        <begin position="134"/>
        <end position="163"/>
    </location>
</feature>
<keyword evidence="1" id="KW-0863">Zinc-finger</keyword>
<dbReference type="SUPFAM" id="SSF57756">
    <property type="entry name" value="Retrovirus zinc finger-like domains"/>
    <property type="match status" value="1"/>
</dbReference>
<keyword evidence="1" id="KW-0862">Zinc</keyword>
<reference evidence="4" key="1">
    <citation type="journal article" date="2023" name="bioRxiv">
        <title>Improved chromosome-level genome assembly for marigold (Tagetes erecta).</title>
        <authorList>
            <person name="Jiang F."/>
            <person name="Yuan L."/>
            <person name="Wang S."/>
            <person name="Wang H."/>
            <person name="Xu D."/>
            <person name="Wang A."/>
            <person name="Fan W."/>
        </authorList>
    </citation>
    <scope>NUCLEOTIDE SEQUENCE</scope>
    <source>
        <strain evidence="4">WSJ</strain>
        <tissue evidence="4">Leaf</tissue>
    </source>
</reference>